<dbReference type="GO" id="GO:1990221">
    <property type="term" value="C:L-cysteine desulfurase complex"/>
    <property type="evidence" value="ECO:0007669"/>
    <property type="project" value="TreeGrafter"/>
</dbReference>
<evidence type="ECO:0000313" key="4">
    <source>
        <dbReference type="Proteomes" id="UP001165120"/>
    </source>
</evidence>
<dbReference type="GO" id="GO:0016226">
    <property type="term" value="P:iron-sulfur cluster assembly"/>
    <property type="evidence" value="ECO:0007669"/>
    <property type="project" value="InterPro"/>
</dbReference>
<comment type="caution">
    <text evidence="3">The sequence shown here is derived from an EMBL/GenBank/DDBJ whole genome shotgun (WGS) entry which is preliminary data.</text>
</comment>
<reference evidence="3" key="1">
    <citation type="submission" date="2023-04" db="EMBL/GenBank/DDBJ databases">
        <title>Candida boidinii NBRC 10035.</title>
        <authorList>
            <person name="Ichikawa N."/>
            <person name="Sato H."/>
            <person name="Tonouchi N."/>
        </authorList>
    </citation>
    <scope>NUCLEOTIDE SEQUENCE</scope>
    <source>
        <strain evidence="3">NBRC 10035</strain>
    </source>
</reference>
<proteinExistence type="inferred from homology"/>
<keyword evidence="4" id="KW-1185">Reference proteome</keyword>
<name>A0A9W6WE12_CANBO</name>
<dbReference type="InterPro" id="IPR045297">
    <property type="entry name" value="Complex1_LYR_LYRM4"/>
</dbReference>
<dbReference type="GO" id="GO:0005739">
    <property type="term" value="C:mitochondrion"/>
    <property type="evidence" value="ECO:0007669"/>
    <property type="project" value="TreeGrafter"/>
</dbReference>
<dbReference type="AlphaFoldDB" id="A0A9W6WE12"/>
<sequence length="101" mass="12319">MSAVAPVTRSEILSLYRQFLRYSNKFEIYNFREYFIRKSRNEFKKYKDITEVEKARELLDQAKKDLLVIKRQSTISQMYHFDKLVVERVDDDHHLSKKHCD</sequence>
<evidence type="ECO:0000259" key="2">
    <source>
        <dbReference type="Pfam" id="PF05347"/>
    </source>
</evidence>
<gene>
    <name evidence="3" type="ORF">Cboi02_000047300</name>
</gene>
<dbReference type="Proteomes" id="UP001165120">
    <property type="component" value="Unassembled WGS sequence"/>
</dbReference>
<dbReference type="CDD" id="cd20264">
    <property type="entry name" value="Complex1_LYR_LYRM4"/>
    <property type="match status" value="1"/>
</dbReference>
<protein>
    <submittedName>
        <fullName evidence="3">Unnamed protein product</fullName>
    </submittedName>
</protein>
<feature type="domain" description="Complex 1 LYR protein" evidence="2">
    <location>
        <begin position="11"/>
        <end position="66"/>
    </location>
</feature>
<dbReference type="EMBL" id="BSXN01000088">
    <property type="protein sequence ID" value="GME67041.1"/>
    <property type="molecule type" value="Genomic_DNA"/>
</dbReference>
<dbReference type="PANTHER" id="PTHR13166">
    <property type="entry name" value="PROTEIN C6ORF149"/>
    <property type="match status" value="1"/>
</dbReference>
<evidence type="ECO:0000256" key="1">
    <source>
        <dbReference type="ARBA" id="ARBA00009508"/>
    </source>
</evidence>
<dbReference type="InterPro" id="IPR008011">
    <property type="entry name" value="Complex1_LYR_dom"/>
</dbReference>
<organism evidence="3 4">
    <name type="scientific">Candida boidinii</name>
    <name type="common">Yeast</name>
    <dbReference type="NCBI Taxonomy" id="5477"/>
    <lineage>
        <taxon>Eukaryota</taxon>
        <taxon>Fungi</taxon>
        <taxon>Dikarya</taxon>
        <taxon>Ascomycota</taxon>
        <taxon>Saccharomycotina</taxon>
        <taxon>Pichiomycetes</taxon>
        <taxon>Pichiales</taxon>
        <taxon>Pichiaceae</taxon>
        <taxon>Ogataea</taxon>
        <taxon>Ogataea/Candida clade</taxon>
    </lineage>
</organism>
<accession>A0A9W6WE12</accession>
<evidence type="ECO:0000313" key="3">
    <source>
        <dbReference type="EMBL" id="GME67041.1"/>
    </source>
</evidence>
<dbReference type="InterPro" id="IPR051522">
    <property type="entry name" value="ISC_assembly_LYR"/>
</dbReference>
<dbReference type="Pfam" id="PF05347">
    <property type="entry name" value="Complex1_LYR"/>
    <property type="match status" value="1"/>
</dbReference>
<comment type="similarity">
    <text evidence="1">Belongs to the complex I LYR family.</text>
</comment>
<dbReference type="PANTHER" id="PTHR13166:SF7">
    <property type="entry name" value="LYR MOTIF-CONTAINING PROTEIN 4"/>
    <property type="match status" value="1"/>
</dbReference>